<dbReference type="Gene3D" id="3.40.366.10">
    <property type="entry name" value="Malonyl-Coenzyme A Acyl Carrier Protein, domain 2"/>
    <property type="match status" value="1"/>
</dbReference>
<dbReference type="EMBL" id="JYJG01000642">
    <property type="protein sequence ID" value="KJK32923.1"/>
    <property type="molecule type" value="Genomic_DNA"/>
</dbReference>
<dbReference type="AlphaFoldDB" id="A0A0F0G9N7"/>
<dbReference type="RefSeq" id="WP_045318574.1">
    <property type="nucleotide sequence ID" value="NZ_JYJG01000642.1"/>
</dbReference>
<feature type="non-terminal residue" evidence="2">
    <location>
        <position position="126"/>
    </location>
</feature>
<dbReference type="InterPro" id="IPR016035">
    <property type="entry name" value="Acyl_Trfase/lysoPLipase"/>
</dbReference>
<gene>
    <name evidence="2" type="ORF">UK23_48075</name>
</gene>
<keyword evidence="3" id="KW-1185">Reference proteome</keyword>
<accession>A0A0F0G9N7</accession>
<feature type="non-terminal residue" evidence="2">
    <location>
        <position position="1"/>
    </location>
</feature>
<evidence type="ECO:0000313" key="2">
    <source>
        <dbReference type="EMBL" id="KJK32923.1"/>
    </source>
</evidence>
<protein>
    <recommendedName>
        <fullName evidence="4">Malonyl-CoA:ACP transacylase (MAT) domain-containing protein</fullName>
    </recommendedName>
</protein>
<organism evidence="2 3">
    <name type="scientific">Lentzea aerocolonigenes</name>
    <name type="common">Lechevalieria aerocolonigenes</name>
    <name type="synonym">Saccharothrix aerocolonigenes</name>
    <dbReference type="NCBI Taxonomy" id="68170"/>
    <lineage>
        <taxon>Bacteria</taxon>
        <taxon>Bacillati</taxon>
        <taxon>Actinomycetota</taxon>
        <taxon>Actinomycetes</taxon>
        <taxon>Pseudonocardiales</taxon>
        <taxon>Pseudonocardiaceae</taxon>
        <taxon>Lentzea</taxon>
    </lineage>
</organism>
<dbReference type="PATRIC" id="fig|68170.10.peg.4138"/>
<dbReference type="SUPFAM" id="SSF52151">
    <property type="entry name" value="FabD/lysophospholipase-like"/>
    <property type="match status" value="1"/>
</dbReference>
<comment type="caution">
    <text evidence="2">The sequence shown here is derived from an EMBL/GenBank/DDBJ whole genome shotgun (WGS) entry which is preliminary data.</text>
</comment>
<sequence length="126" mass="13305">SPWGAQTGSIPTPVVVSARSRASLKAQVERVVALVESGVSAVDVGFSLATTRALFEHRAVVWNGVERASGVVTNRPLAVVFSGQGAQRLGMARELYEAFPVFAGALDAALVNLDPALRDVMWGEDQ</sequence>
<dbReference type="GO" id="GO:0006633">
    <property type="term" value="P:fatty acid biosynthetic process"/>
    <property type="evidence" value="ECO:0007669"/>
    <property type="project" value="TreeGrafter"/>
</dbReference>
<dbReference type="PANTHER" id="PTHR43775:SF51">
    <property type="entry name" value="INACTIVE PHENOLPHTHIOCEROL SYNTHESIS POLYKETIDE SYNTHASE TYPE I PKS1-RELATED"/>
    <property type="match status" value="1"/>
</dbReference>
<dbReference type="Proteomes" id="UP000033393">
    <property type="component" value="Unassembled WGS sequence"/>
</dbReference>
<keyword evidence="1" id="KW-0808">Transferase</keyword>
<dbReference type="PANTHER" id="PTHR43775">
    <property type="entry name" value="FATTY ACID SYNTHASE"/>
    <property type="match status" value="1"/>
</dbReference>
<evidence type="ECO:0000256" key="1">
    <source>
        <dbReference type="ARBA" id="ARBA00022679"/>
    </source>
</evidence>
<reference evidence="2 3" key="1">
    <citation type="submission" date="2015-02" db="EMBL/GenBank/DDBJ databases">
        <authorList>
            <person name="Ju K.-S."/>
            <person name="Doroghazi J.R."/>
            <person name="Metcalf W."/>
        </authorList>
    </citation>
    <scope>NUCLEOTIDE SEQUENCE [LARGE SCALE GENOMIC DNA]</scope>
    <source>
        <strain evidence="2 3">NRRL B-16140</strain>
    </source>
</reference>
<evidence type="ECO:0008006" key="4">
    <source>
        <dbReference type="Google" id="ProtNLM"/>
    </source>
</evidence>
<name>A0A0F0G9N7_LENAE</name>
<dbReference type="InterPro" id="IPR050091">
    <property type="entry name" value="PKS_NRPS_Biosynth_Enz"/>
</dbReference>
<proteinExistence type="predicted"/>
<evidence type="ECO:0000313" key="3">
    <source>
        <dbReference type="Proteomes" id="UP000033393"/>
    </source>
</evidence>
<dbReference type="InterPro" id="IPR001227">
    <property type="entry name" value="Ac_transferase_dom_sf"/>
</dbReference>
<dbReference type="Gene3D" id="3.30.70.3290">
    <property type="match status" value="1"/>
</dbReference>
<dbReference type="GO" id="GO:0004312">
    <property type="term" value="F:fatty acid synthase activity"/>
    <property type="evidence" value="ECO:0007669"/>
    <property type="project" value="TreeGrafter"/>
</dbReference>